<dbReference type="InterPro" id="IPR057499">
    <property type="entry name" value="Kelch_FKB95"/>
</dbReference>
<dbReference type="InterPro" id="IPR011043">
    <property type="entry name" value="Gal_Oxase/kelch_b-propeller"/>
</dbReference>
<dbReference type="Pfam" id="PF00646">
    <property type="entry name" value="F-box"/>
    <property type="match status" value="1"/>
</dbReference>
<sequence length="206" mass="22705">MASPEKEKKTKQELLPSPPDDLSLSCFARISRLYHPTLSLVSKSFSSFLASPELYKTRSLLGCTKTCLYVCFQSATKCSWFTLCRKPDQTTQAKSNGYVLAPASTLHTPHAMPMSSGIVAVGSDIYNIGSSSSSRVLILDCRSHTWHEGPSLCVKLHTLSASVVDRKIYVAGVQFYALKNSFEVLDTLKPQVLWDDHVPPISETTT</sequence>
<evidence type="ECO:0008006" key="5">
    <source>
        <dbReference type="Google" id="ProtNLM"/>
    </source>
</evidence>
<dbReference type="InterPro" id="IPR050354">
    <property type="entry name" value="F-box/kelch-repeat_ARATH"/>
</dbReference>
<dbReference type="AlphaFoldDB" id="A0A3N6PY87"/>
<dbReference type="Proteomes" id="UP000712281">
    <property type="component" value="Unassembled WGS sequence"/>
</dbReference>
<gene>
    <name evidence="3" type="ORF">F2Q68_00034843</name>
</gene>
<dbReference type="Pfam" id="PF25210">
    <property type="entry name" value="Kelch_FKB95"/>
    <property type="match status" value="1"/>
</dbReference>
<evidence type="ECO:0000313" key="3">
    <source>
        <dbReference type="EMBL" id="KAF2553142.1"/>
    </source>
</evidence>
<dbReference type="PANTHER" id="PTHR24414">
    <property type="entry name" value="F-BOX/KELCH-REPEAT PROTEIN SKIP4"/>
    <property type="match status" value="1"/>
</dbReference>
<protein>
    <recommendedName>
        <fullName evidence="5">F-box domain-containing protein</fullName>
    </recommendedName>
</protein>
<evidence type="ECO:0000259" key="2">
    <source>
        <dbReference type="Pfam" id="PF25210"/>
    </source>
</evidence>
<organism evidence="3 4">
    <name type="scientific">Brassica cretica</name>
    <name type="common">Mustard</name>
    <dbReference type="NCBI Taxonomy" id="69181"/>
    <lineage>
        <taxon>Eukaryota</taxon>
        <taxon>Viridiplantae</taxon>
        <taxon>Streptophyta</taxon>
        <taxon>Embryophyta</taxon>
        <taxon>Tracheophyta</taxon>
        <taxon>Spermatophyta</taxon>
        <taxon>Magnoliopsida</taxon>
        <taxon>eudicotyledons</taxon>
        <taxon>Gunneridae</taxon>
        <taxon>Pentapetalae</taxon>
        <taxon>rosids</taxon>
        <taxon>malvids</taxon>
        <taxon>Brassicales</taxon>
        <taxon>Brassicaceae</taxon>
        <taxon>Brassiceae</taxon>
        <taxon>Brassica</taxon>
    </lineage>
</organism>
<name>A0A3N6PY87_BRACR</name>
<dbReference type="InterPro" id="IPR001810">
    <property type="entry name" value="F-box_dom"/>
</dbReference>
<feature type="domain" description="F-box" evidence="1">
    <location>
        <begin position="19"/>
        <end position="56"/>
    </location>
</feature>
<dbReference type="OrthoDB" id="1082163at2759"/>
<evidence type="ECO:0000259" key="1">
    <source>
        <dbReference type="Pfam" id="PF00646"/>
    </source>
</evidence>
<comment type="caution">
    <text evidence="3">The sequence shown here is derived from an EMBL/GenBank/DDBJ whole genome shotgun (WGS) entry which is preliminary data.</text>
</comment>
<evidence type="ECO:0000313" key="4">
    <source>
        <dbReference type="Proteomes" id="UP000712281"/>
    </source>
</evidence>
<dbReference type="EMBL" id="QGKW02001988">
    <property type="protein sequence ID" value="KAF2553142.1"/>
    <property type="molecule type" value="Genomic_DNA"/>
</dbReference>
<dbReference type="PANTHER" id="PTHR24414:SF108">
    <property type="entry name" value="F-BOX DOMAIN-CONTAINING PROTEIN"/>
    <property type="match status" value="1"/>
</dbReference>
<proteinExistence type="predicted"/>
<reference evidence="3" key="1">
    <citation type="submission" date="2019-12" db="EMBL/GenBank/DDBJ databases">
        <title>Genome sequencing and annotation of Brassica cretica.</title>
        <authorList>
            <person name="Studholme D.J."/>
            <person name="Sarris P.F."/>
        </authorList>
    </citation>
    <scope>NUCLEOTIDE SEQUENCE</scope>
    <source>
        <strain evidence="3">PFS-001/15</strain>
        <tissue evidence="3">Leaf</tissue>
    </source>
</reference>
<dbReference type="SUPFAM" id="SSF50965">
    <property type="entry name" value="Galactose oxidase, central domain"/>
    <property type="match status" value="1"/>
</dbReference>
<accession>A0A3N6PY87</accession>
<feature type="domain" description="FKB95-like N-terminal Kelch" evidence="2">
    <location>
        <begin position="80"/>
        <end position="187"/>
    </location>
</feature>
<dbReference type="CDD" id="cd22152">
    <property type="entry name" value="F-box_AtAFR-like"/>
    <property type="match status" value="1"/>
</dbReference>
<dbReference type="InterPro" id="IPR037293">
    <property type="entry name" value="Gal_Oxidase_central_sf"/>
</dbReference>
<dbReference type="Gene3D" id="2.130.10.80">
    <property type="entry name" value="Galactose oxidase/kelch, beta-propeller"/>
    <property type="match status" value="1"/>
</dbReference>